<keyword evidence="10" id="KW-1185">Reference proteome</keyword>
<dbReference type="GeneID" id="55495933"/>
<comment type="similarity">
    <text evidence="1">Belongs to the EcnA/EcnB lipoprotein family.</text>
</comment>
<keyword evidence="3" id="KW-0732">Signal</keyword>
<evidence type="ECO:0000313" key="7">
    <source>
        <dbReference type="EMBL" id="CUH42093.1"/>
    </source>
</evidence>
<organism evidence="8 9">
    <name type="scientific">Ruegeria atlantica</name>
    <dbReference type="NCBI Taxonomy" id="81569"/>
    <lineage>
        <taxon>Bacteria</taxon>
        <taxon>Pseudomonadati</taxon>
        <taxon>Pseudomonadota</taxon>
        <taxon>Alphaproteobacteria</taxon>
        <taxon>Rhodobacterales</taxon>
        <taxon>Roseobacteraceae</taxon>
        <taxon>Ruegeria</taxon>
    </lineage>
</organism>
<name>A0A0P1EXN8_9RHOB</name>
<evidence type="ECO:0000256" key="3">
    <source>
        <dbReference type="ARBA" id="ARBA00022729"/>
    </source>
</evidence>
<reference evidence="10" key="1">
    <citation type="submission" date="2015-09" db="EMBL/GenBank/DDBJ databases">
        <authorList>
            <person name="Rodrigo-Torres L."/>
            <person name="Arahal D.R."/>
        </authorList>
    </citation>
    <scope>NUCLEOTIDE SEQUENCE [LARGE SCALE GENOMIC DNA]</scope>
    <source>
        <strain evidence="10">CECT 4293</strain>
    </source>
</reference>
<keyword evidence="5" id="KW-0564">Palmitate</keyword>
<accession>A0A0P1EXN8</accession>
<dbReference type="RefSeq" id="WP_186437378.1">
    <property type="nucleotide sequence ID" value="NZ_CANLTD010000005.1"/>
</dbReference>
<dbReference type="Proteomes" id="UP000050783">
    <property type="component" value="Unassembled WGS sequence"/>
</dbReference>
<sequence length="45" mass="4646">MIRAILVGLAVFTLAACETTKGAGKDIEKAGDAIQEAATDVQQNI</sequence>
<dbReference type="EMBL" id="CYPS01000011">
    <property type="protein sequence ID" value="CUH42093.1"/>
    <property type="molecule type" value="Genomic_DNA"/>
</dbReference>
<dbReference type="AlphaFoldDB" id="A0A0P1EXN8"/>
<dbReference type="GO" id="GO:0009636">
    <property type="term" value="P:response to toxic substance"/>
    <property type="evidence" value="ECO:0007669"/>
    <property type="project" value="InterPro"/>
</dbReference>
<dbReference type="Proteomes" id="UP000050786">
    <property type="component" value="Unassembled WGS sequence"/>
</dbReference>
<dbReference type="PROSITE" id="PS51257">
    <property type="entry name" value="PROKAR_LIPOPROTEIN"/>
    <property type="match status" value="1"/>
</dbReference>
<evidence type="ECO:0000313" key="9">
    <source>
        <dbReference type="Proteomes" id="UP000050783"/>
    </source>
</evidence>
<dbReference type="InterPro" id="IPR012556">
    <property type="entry name" value="Entericidin"/>
</dbReference>
<dbReference type="GO" id="GO:0016020">
    <property type="term" value="C:membrane"/>
    <property type="evidence" value="ECO:0007669"/>
    <property type="project" value="InterPro"/>
</dbReference>
<keyword evidence="4" id="KW-0472">Membrane</keyword>
<keyword evidence="2" id="KW-1003">Cell membrane</keyword>
<evidence type="ECO:0000256" key="6">
    <source>
        <dbReference type="ARBA" id="ARBA00023288"/>
    </source>
</evidence>
<dbReference type="Pfam" id="PF08085">
    <property type="entry name" value="Entericidin"/>
    <property type="match status" value="1"/>
</dbReference>
<evidence type="ECO:0000313" key="10">
    <source>
        <dbReference type="Proteomes" id="UP000050786"/>
    </source>
</evidence>
<gene>
    <name evidence="8" type="ORF">RUA4292_01478</name>
    <name evidence="7" type="ORF">RUM4293_00979</name>
</gene>
<evidence type="ECO:0000256" key="1">
    <source>
        <dbReference type="ARBA" id="ARBA00010296"/>
    </source>
</evidence>
<evidence type="ECO:0000256" key="5">
    <source>
        <dbReference type="ARBA" id="ARBA00023139"/>
    </source>
</evidence>
<dbReference type="EMBL" id="CYPU01000023">
    <property type="protein sequence ID" value="CUH47310.1"/>
    <property type="molecule type" value="Genomic_DNA"/>
</dbReference>
<reference evidence="8 9" key="2">
    <citation type="submission" date="2015-09" db="EMBL/GenBank/DDBJ databases">
        <authorList>
            <consortium name="Swine Surveillance"/>
        </authorList>
    </citation>
    <scope>NUCLEOTIDE SEQUENCE [LARGE SCALE GENOMIC DNA]</scope>
    <source>
        <strain evidence="8 9">CECT 4292</strain>
        <strain evidence="7">CECT 4293</strain>
    </source>
</reference>
<evidence type="ECO:0000313" key="8">
    <source>
        <dbReference type="EMBL" id="CUH47310.1"/>
    </source>
</evidence>
<evidence type="ECO:0000256" key="4">
    <source>
        <dbReference type="ARBA" id="ARBA00023136"/>
    </source>
</evidence>
<evidence type="ECO:0000256" key="2">
    <source>
        <dbReference type="ARBA" id="ARBA00022475"/>
    </source>
</evidence>
<protein>
    <submittedName>
        <fullName evidence="8">Entericidin B membrane lipoprotein</fullName>
    </submittedName>
</protein>
<keyword evidence="6 8" id="KW-0449">Lipoprotein</keyword>
<proteinExistence type="inferred from homology"/>